<evidence type="ECO:0000313" key="14">
    <source>
        <dbReference type="EMBL" id="QAA93816.1"/>
    </source>
</evidence>
<evidence type="ECO:0000259" key="13">
    <source>
        <dbReference type="Pfam" id="PF19305"/>
    </source>
</evidence>
<dbReference type="GO" id="GO:0003994">
    <property type="term" value="F:aconitate hydratase activity"/>
    <property type="evidence" value="ECO:0007669"/>
    <property type="project" value="UniProtKB-EC"/>
</dbReference>
<dbReference type="GO" id="GO:0019679">
    <property type="term" value="P:propionate metabolic process, methylcitrate cycle"/>
    <property type="evidence" value="ECO:0007669"/>
    <property type="project" value="InterPro"/>
</dbReference>
<evidence type="ECO:0000256" key="6">
    <source>
        <dbReference type="ARBA" id="ARBA00012926"/>
    </source>
</evidence>
<name>A0A410GBY1_9BURK</name>
<sequence length="480" mass="53082">MNSAHRPDWDTVLIDIVDYVHDYTIESPLAYDTARLCLIDTLGCGLEALEYPACTKLLGPIVPGAIVPHGAKVPGTQFQLDPVQAAFNIGTMIRWLDFNDTWLAAEWGHPSDNLGGILATADWMSRQAVAVGKPALTMADVLTAMIKAHEIQGCIALENSFNKVGLDHVVLVKIASTAVVAQMLGLSREETLNAVSLAWVDGQSLRTYRHAPNTGSRKSWAAGDATSRAVRLALMARTGEMGYPSVLTAPTWGFYDVLFKGQPFKFQRAYGSYVMENILFKISYPAEFHSQTAVECAMQIHQALQAAGKTDADIKKITIRTHEACIRIIDKKGPLNNPADRDHCIQYMVAVPLIFGRLTAGDYEDSVAADPRIDALREKIICVEDPAFTADYHDPDKRSIANALTVEFNDGSKLDEVVCEYPIGHKRRRAEGIPLLEDKFRTNLARRFPARQQARITDISLDQKALEAMPVHEYVDLYVI</sequence>
<dbReference type="NCBIfam" id="TIGR02330">
    <property type="entry name" value="prpD"/>
    <property type="match status" value="1"/>
</dbReference>
<dbReference type="AlphaFoldDB" id="A0A410GBY1"/>
<dbReference type="KEGG" id="pus:CKA81_08175"/>
<dbReference type="FunFam" id="1.10.4100.10:FF:000001">
    <property type="entry name" value="2-methylcitrate dehydratase"/>
    <property type="match status" value="1"/>
</dbReference>
<dbReference type="Proteomes" id="UP000283474">
    <property type="component" value="Chromosome"/>
</dbReference>
<comment type="pathway">
    <text evidence="2">Carbohydrate metabolism; tricarboxylic acid cycle; isocitrate from oxaloacetate: step 2/2.</text>
</comment>
<dbReference type="UniPathway" id="UPA00946"/>
<evidence type="ECO:0000256" key="7">
    <source>
        <dbReference type="ARBA" id="ARBA00013124"/>
    </source>
</evidence>
<dbReference type="InterPro" id="IPR042188">
    <property type="entry name" value="MmgE/PrpD_sf_2"/>
</dbReference>
<gene>
    <name evidence="14" type="ORF">CKA81_08175</name>
</gene>
<comment type="pathway">
    <text evidence="3">Organic acid metabolism; propanoate degradation.</text>
</comment>
<reference evidence="14 15" key="1">
    <citation type="submission" date="2017-08" db="EMBL/GenBank/DDBJ databases">
        <authorList>
            <person name="Park S.-J."/>
            <person name="Kim H."/>
        </authorList>
    </citation>
    <scope>NUCLEOTIDE SEQUENCE [LARGE SCALE GENOMIC DNA]</scope>
    <source>
        <strain evidence="15">ye3</strain>
    </source>
</reference>
<feature type="domain" description="MmgE/PrpD N-terminal" evidence="12">
    <location>
        <begin position="15"/>
        <end position="267"/>
    </location>
</feature>
<dbReference type="Gene3D" id="3.30.1330.120">
    <property type="entry name" value="2-methylcitrate dehydratase PrpD"/>
    <property type="match status" value="1"/>
</dbReference>
<dbReference type="EC" id="4.2.1.3" evidence="6"/>
<evidence type="ECO:0000256" key="3">
    <source>
        <dbReference type="ARBA" id="ARBA00005026"/>
    </source>
</evidence>
<dbReference type="FunFam" id="3.30.1330.120:FF:000001">
    <property type="entry name" value="2-methylcitrate dehydratase"/>
    <property type="match status" value="1"/>
</dbReference>
<evidence type="ECO:0000313" key="15">
    <source>
        <dbReference type="Proteomes" id="UP000283474"/>
    </source>
</evidence>
<dbReference type="GO" id="GO:0047547">
    <property type="term" value="F:2-methylcitrate dehydratase activity"/>
    <property type="evidence" value="ECO:0007669"/>
    <property type="project" value="UniProtKB-EC"/>
</dbReference>
<comment type="catalytic activity">
    <reaction evidence="1">
        <text>(2S,3S)-2-methylcitrate = 2-methyl-cis-aconitate + H2O</text>
        <dbReference type="Rhea" id="RHEA:17725"/>
        <dbReference type="ChEBI" id="CHEBI:15377"/>
        <dbReference type="ChEBI" id="CHEBI:57872"/>
        <dbReference type="ChEBI" id="CHEBI:58853"/>
        <dbReference type="EC" id="4.2.1.79"/>
    </reaction>
</comment>
<evidence type="ECO:0000256" key="8">
    <source>
        <dbReference type="ARBA" id="ARBA00017240"/>
    </source>
</evidence>
<feature type="domain" description="MmgE/PrpD C-terminal" evidence="13">
    <location>
        <begin position="284"/>
        <end position="460"/>
    </location>
</feature>
<dbReference type="SUPFAM" id="SSF103378">
    <property type="entry name" value="2-methylcitrate dehydratase PrpD"/>
    <property type="match status" value="1"/>
</dbReference>
<dbReference type="GO" id="GO:0006099">
    <property type="term" value="P:tricarboxylic acid cycle"/>
    <property type="evidence" value="ECO:0007669"/>
    <property type="project" value="UniProtKB-KW"/>
</dbReference>
<evidence type="ECO:0000259" key="12">
    <source>
        <dbReference type="Pfam" id="PF03972"/>
    </source>
</evidence>
<evidence type="ECO:0000256" key="10">
    <source>
        <dbReference type="ARBA" id="ARBA00023239"/>
    </source>
</evidence>
<dbReference type="InterPro" id="IPR005656">
    <property type="entry name" value="MmgE_PrpD"/>
</dbReference>
<dbReference type="NCBIfam" id="NF006943">
    <property type="entry name" value="PRK09425.1"/>
    <property type="match status" value="1"/>
</dbReference>
<comment type="similarity">
    <text evidence="4">Belongs to the PrpD family.</text>
</comment>
<dbReference type="Pfam" id="PF19305">
    <property type="entry name" value="MmgE_PrpD_C"/>
    <property type="match status" value="1"/>
</dbReference>
<dbReference type="Gene3D" id="1.10.4100.10">
    <property type="entry name" value="2-methylcitrate dehydratase PrpD"/>
    <property type="match status" value="1"/>
</dbReference>
<dbReference type="PANTHER" id="PTHR16943:SF8">
    <property type="entry name" value="2-METHYLCITRATE DEHYDRATASE"/>
    <property type="match status" value="1"/>
</dbReference>
<protein>
    <recommendedName>
        <fullName evidence="8">2-methylcitrate dehydratase</fullName>
        <ecNumber evidence="6">4.2.1.3</ecNumber>
        <ecNumber evidence="7">4.2.1.79</ecNumber>
    </recommendedName>
</protein>
<keyword evidence="15" id="KW-1185">Reference proteome</keyword>
<dbReference type="EMBL" id="CP022987">
    <property type="protein sequence ID" value="QAA93816.1"/>
    <property type="molecule type" value="Genomic_DNA"/>
</dbReference>
<dbReference type="RefSeq" id="WP_128354865.1">
    <property type="nucleotide sequence ID" value="NZ_CP022987.1"/>
</dbReference>
<dbReference type="InterPro" id="IPR012705">
    <property type="entry name" value="2Me_IsoCit_deHydtase_PrpD"/>
</dbReference>
<dbReference type="GO" id="GO:0051537">
    <property type="term" value="F:2 iron, 2 sulfur cluster binding"/>
    <property type="evidence" value="ECO:0007669"/>
    <property type="project" value="InterPro"/>
</dbReference>
<dbReference type="OrthoDB" id="9797528at2"/>
<evidence type="ECO:0000256" key="5">
    <source>
        <dbReference type="ARBA" id="ARBA00011245"/>
    </source>
</evidence>
<dbReference type="InterPro" id="IPR045337">
    <property type="entry name" value="MmgE_PrpD_C"/>
</dbReference>
<dbReference type="PANTHER" id="PTHR16943">
    <property type="entry name" value="2-METHYLCITRATE DEHYDRATASE-RELATED"/>
    <property type="match status" value="1"/>
</dbReference>
<accession>A0A410GBY1</accession>
<organism evidence="14 15">
    <name type="scientific">Pollutimonas thiosulfatoxidans</name>
    <dbReference type="NCBI Taxonomy" id="2028345"/>
    <lineage>
        <taxon>Bacteria</taxon>
        <taxon>Pseudomonadati</taxon>
        <taxon>Pseudomonadota</taxon>
        <taxon>Betaproteobacteria</taxon>
        <taxon>Burkholderiales</taxon>
        <taxon>Alcaligenaceae</taxon>
        <taxon>Pollutimonas</taxon>
    </lineage>
</organism>
<evidence type="ECO:0000256" key="11">
    <source>
        <dbReference type="ARBA" id="ARBA00023501"/>
    </source>
</evidence>
<evidence type="ECO:0000256" key="2">
    <source>
        <dbReference type="ARBA" id="ARBA00004717"/>
    </source>
</evidence>
<keyword evidence="10" id="KW-0456">Lyase</keyword>
<dbReference type="InterPro" id="IPR036148">
    <property type="entry name" value="MmgE/PrpD_sf"/>
</dbReference>
<evidence type="ECO:0000256" key="9">
    <source>
        <dbReference type="ARBA" id="ARBA00022532"/>
    </source>
</evidence>
<comment type="catalytic activity">
    <reaction evidence="11">
        <text>citrate = D-threo-isocitrate</text>
        <dbReference type="Rhea" id="RHEA:10336"/>
        <dbReference type="ChEBI" id="CHEBI:15562"/>
        <dbReference type="ChEBI" id="CHEBI:16947"/>
        <dbReference type="EC" id="4.2.1.3"/>
    </reaction>
</comment>
<dbReference type="InterPro" id="IPR042183">
    <property type="entry name" value="MmgE/PrpD_sf_1"/>
</dbReference>
<evidence type="ECO:0000256" key="4">
    <source>
        <dbReference type="ARBA" id="ARBA00006174"/>
    </source>
</evidence>
<proteinExistence type="inferred from homology"/>
<evidence type="ECO:0000256" key="1">
    <source>
        <dbReference type="ARBA" id="ARBA00000096"/>
    </source>
</evidence>
<dbReference type="InterPro" id="IPR045336">
    <property type="entry name" value="MmgE_PrpD_N"/>
</dbReference>
<comment type="subunit">
    <text evidence="5">Monomer.</text>
</comment>
<dbReference type="Pfam" id="PF03972">
    <property type="entry name" value="MmgE_PrpD_N"/>
    <property type="match status" value="1"/>
</dbReference>
<keyword evidence="9" id="KW-0816">Tricarboxylic acid cycle</keyword>
<dbReference type="EC" id="4.2.1.79" evidence="7"/>